<dbReference type="EMBL" id="SJPJ01000001">
    <property type="protein sequence ID" value="TWT84268.1"/>
    <property type="molecule type" value="Genomic_DNA"/>
</dbReference>
<comment type="caution">
    <text evidence="1">The sequence shown here is derived from an EMBL/GenBank/DDBJ whole genome shotgun (WGS) entry which is preliminary data.</text>
</comment>
<dbReference type="PANTHER" id="PTHR34322:SF2">
    <property type="entry name" value="TRANSPOSASE IS200-LIKE DOMAIN-CONTAINING PROTEIN"/>
    <property type="match status" value="1"/>
</dbReference>
<evidence type="ECO:0000313" key="2">
    <source>
        <dbReference type="Proteomes" id="UP000315010"/>
    </source>
</evidence>
<reference evidence="1 2" key="1">
    <citation type="submission" date="2019-02" db="EMBL/GenBank/DDBJ databases">
        <title>Deep-cultivation of Planctomycetes and their phenomic and genomic characterization uncovers novel biology.</title>
        <authorList>
            <person name="Wiegand S."/>
            <person name="Jogler M."/>
            <person name="Boedeker C."/>
            <person name="Pinto D."/>
            <person name="Vollmers J."/>
            <person name="Rivas-Marin E."/>
            <person name="Kohn T."/>
            <person name="Peeters S.H."/>
            <person name="Heuer A."/>
            <person name="Rast P."/>
            <person name="Oberbeckmann S."/>
            <person name="Bunk B."/>
            <person name="Jeske O."/>
            <person name="Meyerdierks A."/>
            <person name="Storesund J.E."/>
            <person name="Kallscheuer N."/>
            <person name="Luecker S."/>
            <person name="Lage O.M."/>
            <person name="Pohl T."/>
            <person name="Merkel B.J."/>
            <person name="Hornburger P."/>
            <person name="Mueller R.-W."/>
            <person name="Bruemmer F."/>
            <person name="Labrenz M."/>
            <person name="Spormann A.M."/>
            <person name="Op Den Camp H."/>
            <person name="Overmann J."/>
            <person name="Amann R."/>
            <person name="Jetten M.S.M."/>
            <person name="Mascher T."/>
            <person name="Medema M.H."/>
            <person name="Devos D.P."/>
            <person name="Kaster A.-K."/>
            <person name="Ovreas L."/>
            <person name="Rohde M."/>
            <person name="Galperin M.Y."/>
            <person name="Jogler C."/>
        </authorList>
    </citation>
    <scope>NUCLEOTIDE SEQUENCE [LARGE SCALE GENOMIC DNA]</scope>
    <source>
        <strain evidence="1 2">CA13</strain>
    </source>
</reference>
<dbReference type="PANTHER" id="PTHR34322">
    <property type="entry name" value="TRANSPOSASE, Y1_TNP DOMAIN-CONTAINING"/>
    <property type="match status" value="1"/>
</dbReference>
<dbReference type="GO" id="GO:0003677">
    <property type="term" value="F:DNA binding"/>
    <property type="evidence" value="ECO:0007669"/>
    <property type="project" value="InterPro"/>
</dbReference>
<evidence type="ECO:0008006" key="3">
    <source>
        <dbReference type="Google" id="ProtNLM"/>
    </source>
</evidence>
<name>A0A5C5ZAP7_9BACT</name>
<dbReference type="GO" id="GO:0006313">
    <property type="term" value="P:DNA transposition"/>
    <property type="evidence" value="ECO:0007669"/>
    <property type="project" value="InterPro"/>
</dbReference>
<protein>
    <recommendedName>
        <fullName evidence="3">Transposase IS200-like domain-containing protein</fullName>
    </recommendedName>
</protein>
<dbReference type="Gene3D" id="3.30.70.1290">
    <property type="entry name" value="Transposase IS200-like"/>
    <property type="match status" value="1"/>
</dbReference>
<dbReference type="SUPFAM" id="SSF143422">
    <property type="entry name" value="Transposase IS200-like"/>
    <property type="match status" value="1"/>
</dbReference>
<proteinExistence type="predicted"/>
<dbReference type="Proteomes" id="UP000315010">
    <property type="component" value="Unassembled WGS sequence"/>
</dbReference>
<dbReference type="InterPro" id="IPR036515">
    <property type="entry name" value="Transposase_17_sf"/>
</dbReference>
<gene>
    <name evidence="1" type="ORF">CA13_57440</name>
</gene>
<keyword evidence="2" id="KW-1185">Reference proteome</keyword>
<dbReference type="RefSeq" id="WP_419194869.1">
    <property type="nucleotide sequence ID" value="NZ_SJPJ01000001.1"/>
</dbReference>
<dbReference type="GO" id="GO:0004803">
    <property type="term" value="F:transposase activity"/>
    <property type="evidence" value="ECO:0007669"/>
    <property type="project" value="InterPro"/>
</dbReference>
<dbReference type="AlphaFoldDB" id="A0A5C5ZAP7"/>
<organism evidence="1 2">
    <name type="scientific">Novipirellula herctigrandis</name>
    <dbReference type="NCBI Taxonomy" id="2527986"/>
    <lineage>
        <taxon>Bacteria</taxon>
        <taxon>Pseudomonadati</taxon>
        <taxon>Planctomycetota</taxon>
        <taxon>Planctomycetia</taxon>
        <taxon>Pirellulales</taxon>
        <taxon>Pirellulaceae</taxon>
        <taxon>Novipirellula</taxon>
    </lineage>
</organism>
<evidence type="ECO:0000313" key="1">
    <source>
        <dbReference type="EMBL" id="TWT84268.1"/>
    </source>
</evidence>
<sequence length="145" mass="17023">MARVEVFDPAEISITHVFNRTVRRCFLMGDDRISGKNFDHRKVWIEKQLKQFAARLGIDLLGFVILSNHFHVMLRSRPDVVASWEDTEVARRWLMLCPHRKNADGCVSYLPLSTDRLECSRIDIGCFRNWRDYGVRKRADKGKRS</sequence>
<accession>A0A5C5ZAP7</accession>